<keyword evidence="7 8" id="KW-0998">Cell outer membrane</keyword>
<dbReference type="PROSITE" id="PS52016">
    <property type="entry name" value="TONB_DEPENDENT_REC_3"/>
    <property type="match status" value="1"/>
</dbReference>
<dbReference type="Gene3D" id="2.40.170.20">
    <property type="entry name" value="TonB-dependent receptor, beta-barrel domain"/>
    <property type="match status" value="1"/>
</dbReference>
<evidence type="ECO:0000256" key="9">
    <source>
        <dbReference type="RuleBase" id="RU003357"/>
    </source>
</evidence>
<dbReference type="Gene3D" id="2.170.130.10">
    <property type="entry name" value="TonB-dependent receptor, plug domain"/>
    <property type="match status" value="1"/>
</dbReference>
<accession>A0A1S6U618</accession>
<evidence type="ECO:0000256" key="2">
    <source>
        <dbReference type="ARBA" id="ARBA00022448"/>
    </source>
</evidence>
<evidence type="ECO:0000256" key="6">
    <source>
        <dbReference type="ARBA" id="ARBA00023136"/>
    </source>
</evidence>
<evidence type="ECO:0000259" key="11">
    <source>
        <dbReference type="Pfam" id="PF00593"/>
    </source>
</evidence>
<keyword evidence="14" id="KW-1185">Reference proteome</keyword>
<comment type="similarity">
    <text evidence="8 9">Belongs to the TonB-dependent receptor family.</text>
</comment>
<keyword evidence="6 8" id="KW-0472">Membrane</keyword>
<dbReference type="Proteomes" id="UP000190868">
    <property type="component" value="Chromosome"/>
</dbReference>
<keyword evidence="5 9" id="KW-0798">TonB box</keyword>
<dbReference type="EMBL" id="CP017258">
    <property type="protein sequence ID" value="AQW86897.1"/>
    <property type="molecule type" value="Genomic_DNA"/>
</dbReference>
<dbReference type="InterPro" id="IPR000531">
    <property type="entry name" value="Beta-barrel_TonB"/>
</dbReference>
<dbReference type="InterPro" id="IPR036942">
    <property type="entry name" value="Beta-barrel_TonB_sf"/>
</dbReference>
<evidence type="ECO:0000259" key="12">
    <source>
        <dbReference type="Pfam" id="PF07715"/>
    </source>
</evidence>
<evidence type="ECO:0000256" key="3">
    <source>
        <dbReference type="ARBA" id="ARBA00022452"/>
    </source>
</evidence>
<feature type="domain" description="TonB-dependent receptor plug" evidence="12">
    <location>
        <begin position="55"/>
        <end position="157"/>
    </location>
</feature>
<sequence>MNNLLKTGLSLALIVNILSVTYAEDEVELDSVEVVGQNHKERDEAYKKSGAVSIRDEINKSDKTLDTIIRSIPGTFTQMNKGAGAVTVNIRGGTGFGRVNTMVDGVSQTFYSSGGDTGGKGGAGSQFGASIDPSFITSVELNRGSFKGSGGANSLMGSSNFKTIAVDDILRFDRNIGGMLKSQVGSNDMRPEHMFAVAGKRFFNYGGALGFLYGHSEKTISQNYEVGGGETHSEKSIRDTKRISEDYEKEYYPDKSPYDSTPYDPEKVRQKPKSDIFKIEYTDDYNSLELQYRTLNNHLAGRSIKNNTKQINYNLNIPDNNLVNFNFLYSNNFNQQNYDIGAEIINRRINKPLTGENKAEIFDISNTFEFELPKDSTLSTTFGLNVLENKYSRNRYPDELKIYKICEDDEENDDCLVSTSEFLGGTFSEAEKINAALPTNSFFPQGEQKFKAFYLDNSINWDKLTFNYNINFVKYKNKGESLLTVSQFVDELNDQWNKLDEIWKKLPEKSKEREALEPEFNRLEELYKPYYDWNKVKKNNIHDQDEIEKGFTQNPNNIITKQDEIKDHFLNYSFMVTANLNEYFTPFIGLSRTHRAPTIQEMFFSNLSNAGKNLSLKPETAKTKQIGFNGFTQGVITKNDTIGYKFTRYQTRIENFIHNILSYRVVPGKYLDGTSVTVGTIYHRNHNEEVFINGFEAEISYDMGTFFANASFAKQRTNQPASYSDISRTADNITVDQADAQSFGLTKVTILPNQYGSLELGVRLFDQKLTLGGIAKYYGKSKRSKYDTTLMCEGGAKPIHPLDQHGNFSFERALQCPKDATGKQYKSIGQIAEYEEFESQPIIYDIYATYEPSKNFMIKFAIDNLTDKLYVNPLDANNDSASQYAKVIHTKQKNGNYFYTEYLQNNFARGRTAKLMFSYKF</sequence>
<organism evidence="13 14">
    <name type="scientific">Campylobacter pinnipediorum subsp. caledonicus</name>
    <dbReference type="NCBI Taxonomy" id="1874362"/>
    <lineage>
        <taxon>Bacteria</taxon>
        <taxon>Pseudomonadati</taxon>
        <taxon>Campylobacterota</taxon>
        <taxon>Epsilonproteobacteria</taxon>
        <taxon>Campylobacterales</taxon>
        <taxon>Campylobacteraceae</taxon>
        <taxon>Campylobacter</taxon>
    </lineage>
</organism>
<feature type="domain" description="TonB-dependent receptor-like beta-barrel" evidence="11">
    <location>
        <begin position="239"/>
        <end position="865"/>
    </location>
</feature>
<feature type="compositionally biased region" description="Basic and acidic residues" evidence="10">
    <location>
        <begin position="231"/>
        <end position="257"/>
    </location>
</feature>
<evidence type="ECO:0000256" key="4">
    <source>
        <dbReference type="ARBA" id="ARBA00022692"/>
    </source>
</evidence>
<dbReference type="InterPro" id="IPR012910">
    <property type="entry name" value="Plug_dom"/>
</dbReference>
<dbReference type="GO" id="GO:0009279">
    <property type="term" value="C:cell outer membrane"/>
    <property type="evidence" value="ECO:0007669"/>
    <property type="project" value="UniProtKB-SubCell"/>
</dbReference>
<evidence type="ECO:0000256" key="7">
    <source>
        <dbReference type="ARBA" id="ARBA00023237"/>
    </source>
</evidence>
<evidence type="ECO:0000256" key="5">
    <source>
        <dbReference type="ARBA" id="ARBA00023077"/>
    </source>
</evidence>
<dbReference type="Pfam" id="PF00593">
    <property type="entry name" value="TonB_dep_Rec_b-barrel"/>
    <property type="match status" value="1"/>
</dbReference>
<dbReference type="InterPro" id="IPR037066">
    <property type="entry name" value="Plug_dom_sf"/>
</dbReference>
<dbReference type="InterPro" id="IPR039426">
    <property type="entry name" value="TonB-dep_rcpt-like"/>
</dbReference>
<reference evidence="14" key="1">
    <citation type="submission" date="2016-09" db="EMBL/GenBank/DDBJ databases">
        <title>Comparative genomics of the Campylobacter concisus group.</title>
        <authorList>
            <person name="Miller W.G."/>
            <person name="Yee E."/>
            <person name="Chapman M.H."/>
            <person name="Huynh S."/>
            <person name="Bono J.L."/>
            <person name="On S.L.W."/>
            <person name="StLeger J."/>
            <person name="Foster G."/>
            <person name="Parker C.T."/>
        </authorList>
    </citation>
    <scope>NUCLEOTIDE SEQUENCE [LARGE SCALE GENOMIC DNA]</scope>
    <source>
        <strain evidence="14">RM18021</strain>
    </source>
</reference>
<dbReference type="GO" id="GO:0044718">
    <property type="term" value="P:siderophore transmembrane transport"/>
    <property type="evidence" value="ECO:0007669"/>
    <property type="project" value="TreeGrafter"/>
</dbReference>
<keyword evidence="4 8" id="KW-0812">Transmembrane</keyword>
<dbReference type="RefSeq" id="WP_162273634.1">
    <property type="nucleotide sequence ID" value="NZ_CP017258.1"/>
</dbReference>
<keyword evidence="2 8" id="KW-0813">Transport</keyword>
<feature type="region of interest" description="Disordered" evidence="10">
    <location>
        <begin position="225"/>
        <end position="269"/>
    </location>
</feature>
<comment type="subcellular location">
    <subcellularLocation>
        <location evidence="1 8">Cell outer membrane</location>
        <topology evidence="1 8">Multi-pass membrane protein</topology>
    </subcellularLocation>
</comment>
<evidence type="ECO:0000256" key="10">
    <source>
        <dbReference type="SAM" id="MobiDB-lite"/>
    </source>
</evidence>
<dbReference type="SUPFAM" id="SSF56935">
    <property type="entry name" value="Porins"/>
    <property type="match status" value="1"/>
</dbReference>
<dbReference type="GO" id="GO:0015344">
    <property type="term" value="F:siderophore uptake transmembrane transporter activity"/>
    <property type="evidence" value="ECO:0007669"/>
    <property type="project" value="TreeGrafter"/>
</dbReference>
<gene>
    <name evidence="13" type="ORF">CPIN18021_0034</name>
</gene>
<keyword evidence="3 8" id="KW-1134">Transmembrane beta strand</keyword>
<evidence type="ECO:0000313" key="13">
    <source>
        <dbReference type="EMBL" id="AQW86897.1"/>
    </source>
</evidence>
<dbReference type="AlphaFoldDB" id="A0A1S6U618"/>
<dbReference type="Pfam" id="PF07715">
    <property type="entry name" value="Plug"/>
    <property type="match status" value="1"/>
</dbReference>
<evidence type="ECO:0000256" key="8">
    <source>
        <dbReference type="PROSITE-ProRule" id="PRU01360"/>
    </source>
</evidence>
<keyword evidence="13" id="KW-0675">Receptor</keyword>
<protein>
    <submittedName>
        <fullName evidence="13">TonB-dependent receptor</fullName>
    </submittedName>
</protein>
<proteinExistence type="inferred from homology"/>
<dbReference type="PANTHER" id="PTHR30069:SF50">
    <property type="entry name" value="TONB-DEPENDENT RECEPTOR HI_1217-RELATED"/>
    <property type="match status" value="1"/>
</dbReference>
<dbReference type="PANTHER" id="PTHR30069">
    <property type="entry name" value="TONB-DEPENDENT OUTER MEMBRANE RECEPTOR"/>
    <property type="match status" value="1"/>
</dbReference>
<evidence type="ECO:0000256" key="1">
    <source>
        <dbReference type="ARBA" id="ARBA00004571"/>
    </source>
</evidence>
<evidence type="ECO:0000313" key="14">
    <source>
        <dbReference type="Proteomes" id="UP000190868"/>
    </source>
</evidence>
<name>A0A1S6U618_9BACT</name>